<keyword evidence="5 7" id="KW-0472">Membrane</keyword>
<evidence type="ECO:0000313" key="10">
    <source>
        <dbReference type="Proteomes" id="UP001470230"/>
    </source>
</evidence>
<reference evidence="9 10" key="1">
    <citation type="submission" date="2024-04" db="EMBL/GenBank/DDBJ databases">
        <title>Tritrichomonas musculus Genome.</title>
        <authorList>
            <person name="Alves-Ferreira E."/>
            <person name="Grigg M."/>
            <person name="Lorenzi H."/>
            <person name="Galac M."/>
        </authorList>
    </citation>
    <scope>NUCLEOTIDE SEQUENCE [LARGE SCALE GENOMIC DNA]</scope>
    <source>
        <strain evidence="9 10">EAF2021</strain>
    </source>
</reference>
<evidence type="ECO:0000259" key="8">
    <source>
        <dbReference type="Pfam" id="PF01529"/>
    </source>
</evidence>
<comment type="catalytic activity">
    <reaction evidence="7">
        <text>L-cysteinyl-[protein] + hexadecanoyl-CoA = S-hexadecanoyl-L-cysteinyl-[protein] + CoA</text>
        <dbReference type="Rhea" id="RHEA:36683"/>
        <dbReference type="Rhea" id="RHEA-COMP:10131"/>
        <dbReference type="Rhea" id="RHEA-COMP:11032"/>
        <dbReference type="ChEBI" id="CHEBI:29950"/>
        <dbReference type="ChEBI" id="CHEBI:57287"/>
        <dbReference type="ChEBI" id="CHEBI:57379"/>
        <dbReference type="ChEBI" id="CHEBI:74151"/>
        <dbReference type="EC" id="2.3.1.225"/>
    </reaction>
</comment>
<feature type="domain" description="Palmitoyltransferase DHHC" evidence="8">
    <location>
        <begin position="42"/>
        <end position="135"/>
    </location>
</feature>
<comment type="subcellular location">
    <subcellularLocation>
        <location evidence="1">Membrane</location>
        <topology evidence="1">Multi-pass membrane protein</topology>
    </subcellularLocation>
</comment>
<evidence type="ECO:0000256" key="2">
    <source>
        <dbReference type="ARBA" id="ARBA00022679"/>
    </source>
</evidence>
<protein>
    <recommendedName>
        <fullName evidence="7">Palmitoyltransferase</fullName>
        <ecNumber evidence="7">2.3.1.225</ecNumber>
    </recommendedName>
</protein>
<accession>A0ABR2K799</accession>
<dbReference type="Proteomes" id="UP001470230">
    <property type="component" value="Unassembled WGS sequence"/>
</dbReference>
<dbReference type="PANTHER" id="PTHR22883">
    <property type="entry name" value="ZINC FINGER DHHC DOMAIN CONTAINING PROTEIN"/>
    <property type="match status" value="1"/>
</dbReference>
<dbReference type="EMBL" id="JAPFFF010000006">
    <property type="protein sequence ID" value="KAK8886991.1"/>
    <property type="molecule type" value="Genomic_DNA"/>
</dbReference>
<evidence type="ECO:0000256" key="1">
    <source>
        <dbReference type="ARBA" id="ARBA00004141"/>
    </source>
</evidence>
<evidence type="ECO:0000256" key="6">
    <source>
        <dbReference type="ARBA" id="ARBA00023315"/>
    </source>
</evidence>
<feature type="transmembrane region" description="Helical" evidence="7">
    <location>
        <begin position="117"/>
        <end position="136"/>
    </location>
</feature>
<evidence type="ECO:0000256" key="7">
    <source>
        <dbReference type="RuleBase" id="RU079119"/>
    </source>
</evidence>
<evidence type="ECO:0000256" key="5">
    <source>
        <dbReference type="ARBA" id="ARBA00023136"/>
    </source>
</evidence>
<dbReference type="EC" id="2.3.1.225" evidence="7"/>
<evidence type="ECO:0000256" key="4">
    <source>
        <dbReference type="ARBA" id="ARBA00022989"/>
    </source>
</evidence>
<gene>
    <name evidence="9" type="ORF">M9Y10_038026</name>
</gene>
<comment type="caution">
    <text evidence="9">The sequence shown here is derived from an EMBL/GenBank/DDBJ whole genome shotgun (WGS) entry which is preliminary data.</text>
</comment>
<dbReference type="PANTHER" id="PTHR22883:SF147">
    <property type="entry name" value="PALMITOYLTRANSFERASE"/>
    <property type="match status" value="1"/>
</dbReference>
<sequence>MVIISLGYTILGDPGTTKESIRRYKDRDNFITQSFLDSLPRCTKCGLPKPPRAHHCHVCGRCHLKMDHHCPSIGTCIALWNQQPFIVMLQWASIEIVFHIIATAIYSCITQSKEEKIFNMLASFALIISFFALLGFNSNIMKRLHDNTTIIEESNGEYKKYDIGREENVRQVFGSGKFRYYIPRYPAMTGFEWSLDEYCRHFPNNRNDSVQVIFPTI</sequence>
<dbReference type="InterPro" id="IPR001594">
    <property type="entry name" value="Palmitoyltrfase_DHHC"/>
</dbReference>
<proteinExistence type="inferred from homology"/>
<keyword evidence="6 7" id="KW-0012">Acyltransferase</keyword>
<keyword evidence="2 7" id="KW-0808">Transferase</keyword>
<keyword evidence="10" id="KW-1185">Reference proteome</keyword>
<dbReference type="PROSITE" id="PS50216">
    <property type="entry name" value="DHHC"/>
    <property type="match status" value="1"/>
</dbReference>
<dbReference type="InterPro" id="IPR039859">
    <property type="entry name" value="PFA4/ZDH16/20/ERF2-like"/>
</dbReference>
<evidence type="ECO:0000256" key="3">
    <source>
        <dbReference type="ARBA" id="ARBA00022692"/>
    </source>
</evidence>
<keyword evidence="3 7" id="KW-0812">Transmembrane</keyword>
<evidence type="ECO:0000313" key="9">
    <source>
        <dbReference type="EMBL" id="KAK8886991.1"/>
    </source>
</evidence>
<organism evidence="9 10">
    <name type="scientific">Tritrichomonas musculus</name>
    <dbReference type="NCBI Taxonomy" id="1915356"/>
    <lineage>
        <taxon>Eukaryota</taxon>
        <taxon>Metamonada</taxon>
        <taxon>Parabasalia</taxon>
        <taxon>Tritrichomonadida</taxon>
        <taxon>Tritrichomonadidae</taxon>
        <taxon>Tritrichomonas</taxon>
    </lineage>
</organism>
<comment type="domain">
    <text evidence="7">The DHHC domain is required for palmitoyltransferase activity.</text>
</comment>
<feature type="transmembrane region" description="Helical" evidence="7">
    <location>
        <begin position="85"/>
        <end position="105"/>
    </location>
</feature>
<keyword evidence="4 7" id="KW-1133">Transmembrane helix</keyword>
<dbReference type="Pfam" id="PF01529">
    <property type="entry name" value="DHHC"/>
    <property type="match status" value="1"/>
</dbReference>
<comment type="similarity">
    <text evidence="7">Belongs to the DHHC palmitoyltransferase family.</text>
</comment>
<name>A0ABR2K799_9EUKA</name>